<dbReference type="GO" id="GO:0006915">
    <property type="term" value="P:apoptotic process"/>
    <property type="evidence" value="ECO:0007669"/>
    <property type="project" value="UniProtKB-KW"/>
</dbReference>
<dbReference type="PROSITE" id="PS50207">
    <property type="entry name" value="CASPASE_P10"/>
    <property type="match status" value="1"/>
</dbReference>
<evidence type="ECO:0000256" key="4">
    <source>
        <dbReference type="ARBA" id="ARBA00022801"/>
    </source>
</evidence>
<protein>
    <recommendedName>
        <fullName evidence="11">Caspase</fullName>
    </recommendedName>
</protein>
<feature type="compositionally biased region" description="Basic and acidic residues" evidence="6">
    <location>
        <begin position="65"/>
        <end position="78"/>
    </location>
</feature>
<feature type="compositionally biased region" description="Low complexity" evidence="6">
    <location>
        <begin position="46"/>
        <end position="64"/>
    </location>
</feature>
<dbReference type="EMBL" id="CAJPEV010000015">
    <property type="protein sequence ID" value="CAG0878829.1"/>
    <property type="molecule type" value="Genomic_DNA"/>
</dbReference>
<organism evidence="9">
    <name type="scientific">Darwinula stevensoni</name>
    <dbReference type="NCBI Taxonomy" id="69355"/>
    <lineage>
        <taxon>Eukaryota</taxon>
        <taxon>Metazoa</taxon>
        <taxon>Ecdysozoa</taxon>
        <taxon>Arthropoda</taxon>
        <taxon>Crustacea</taxon>
        <taxon>Oligostraca</taxon>
        <taxon>Ostracoda</taxon>
        <taxon>Podocopa</taxon>
        <taxon>Podocopida</taxon>
        <taxon>Darwinulocopina</taxon>
        <taxon>Darwinuloidea</taxon>
        <taxon>Darwinulidae</taxon>
        <taxon>Darwinula</taxon>
    </lineage>
</organism>
<evidence type="ECO:0000256" key="2">
    <source>
        <dbReference type="ARBA" id="ARBA00022670"/>
    </source>
</evidence>
<dbReference type="PROSITE" id="PS01122">
    <property type="entry name" value="CASPASE_CYS"/>
    <property type="match status" value="1"/>
</dbReference>
<keyword evidence="10" id="KW-1185">Reference proteome</keyword>
<evidence type="ECO:0000256" key="6">
    <source>
        <dbReference type="SAM" id="MobiDB-lite"/>
    </source>
</evidence>
<proteinExistence type="inferred from homology"/>
<dbReference type="InterPro" id="IPR029030">
    <property type="entry name" value="Caspase-like_dom_sf"/>
</dbReference>
<keyword evidence="2" id="KW-0645">Protease</keyword>
<dbReference type="EMBL" id="LR899532">
    <property type="protein sequence ID" value="CAD7240221.1"/>
    <property type="molecule type" value="Genomic_DNA"/>
</dbReference>
<feature type="region of interest" description="Disordered" evidence="6">
    <location>
        <begin position="1"/>
        <end position="78"/>
    </location>
</feature>
<evidence type="ECO:0000259" key="7">
    <source>
        <dbReference type="PROSITE" id="PS50207"/>
    </source>
</evidence>
<dbReference type="InterPro" id="IPR015917">
    <property type="entry name" value="Pept_C14A"/>
</dbReference>
<evidence type="ECO:0000259" key="8">
    <source>
        <dbReference type="PROSITE" id="PS50208"/>
    </source>
</evidence>
<dbReference type="InterPro" id="IPR002398">
    <property type="entry name" value="Pept_C14"/>
</dbReference>
<dbReference type="GO" id="GO:0006508">
    <property type="term" value="P:proteolysis"/>
    <property type="evidence" value="ECO:0007669"/>
    <property type="project" value="UniProtKB-KW"/>
</dbReference>
<feature type="compositionally biased region" description="Basic and acidic residues" evidence="6">
    <location>
        <begin position="8"/>
        <end position="17"/>
    </location>
</feature>
<dbReference type="PANTHER" id="PTHR47901">
    <property type="entry name" value="CASPASE RECRUITMENT DOMAIN-CONTAINING PROTEIN 18"/>
    <property type="match status" value="1"/>
</dbReference>
<evidence type="ECO:0000313" key="10">
    <source>
        <dbReference type="Proteomes" id="UP000677054"/>
    </source>
</evidence>
<dbReference type="AlphaFoldDB" id="A0A7R8X489"/>
<feature type="domain" description="Caspase family p10" evidence="7">
    <location>
        <begin position="286"/>
        <end position="380"/>
    </location>
</feature>
<dbReference type="PANTHER" id="PTHR47901:SF8">
    <property type="entry name" value="CASPASE-3"/>
    <property type="match status" value="1"/>
</dbReference>
<accession>A0A7R8X489</accession>
<dbReference type="CDD" id="cd00032">
    <property type="entry name" value="CASc"/>
    <property type="match status" value="1"/>
</dbReference>
<dbReference type="SMART" id="SM00115">
    <property type="entry name" value="CASc"/>
    <property type="match status" value="1"/>
</dbReference>
<dbReference type="InterPro" id="IPR011600">
    <property type="entry name" value="Pept_C14_caspase"/>
</dbReference>
<evidence type="ECO:0008006" key="11">
    <source>
        <dbReference type="Google" id="ProtNLM"/>
    </source>
</evidence>
<dbReference type="InterPro" id="IPR033139">
    <property type="entry name" value="Caspase_cys_AS"/>
</dbReference>
<comment type="similarity">
    <text evidence="1 5">Belongs to the peptidase C14A family.</text>
</comment>
<dbReference type="InterPro" id="IPR002138">
    <property type="entry name" value="Pept_C14_p10"/>
</dbReference>
<dbReference type="Pfam" id="PF00656">
    <property type="entry name" value="Peptidase_C14"/>
    <property type="match status" value="1"/>
</dbReference>
<evidence type="ECO:0000313" key="9">
    <source>
        <dbReference type="EMBL" id="CAD7240221.1"/>
    </source>
</evidence>
<dbReference type="Proteomes" id="UP000677054">
    <property type="component" value="Unassembled WGS sequence"/>
</dbReference>
<dbReference type="OrthoDB" id="6116485at2759"/>
<dbReference type="InterPro" id="IPR001309">
    <property type="entry name" value="Pept_C14_p20"/>
</dbReference>
<feature type="domain" description="Caspase family p20" evidence="8">
    <location>
        <begin position="145"/>
        <end position="255"/>
    </location>
</feature>
<gene>
    <name evidence="9" type="ORF">DSTB1V02_LOCUS250</name>
</gene>
<name>A0A7R8X489_9CRUS</name>
<evidence type="ECO:0000256" key="5">
    <source>
        <dbReference type="RuleBase" id="RU003971"/>
    </source>
</evidence>
<keyword evidence="4" id="KW-0378">Hydrolase</keyword>
<keyword evidence="3" id="KW-0053">Apoptosis</keyword>
<dbReference type="Gene3D" id="3.40.50.1460">
    <property type="match status" value="1"/>
</dbReference>
<dbReference type="GO" id="GO:0004197">
    <property type="term" value="F:cysteine-type endopeptidase activity"/>
    <property type="evidence" value="ECO:0007669"/>
    <property type="project" value="InterPro"/>
</dbReference>
<dbReference type="SUPFAM" id="SSF52129">
    <property type="entry name" value="Caspase-like"/>
    <property type="match status" value="1"/>
</dbReference>
<reference evidence="9" key="1">
    <citation type="submission" date="2020-11" db="EMBL/GenBank/DDBJ databases">
        <authorList>
            <person name="Tran Van P."/>
        </authorList>
    </citation>
    <scope>NUCLEOTIDE SEQUENCE</scope>
</reference>
<sequence>MSEDDERGEAANDHENPTEEILTEEPVKPPVRDRRRKKVEPTAPSDVAAGTGDVAVGTGDGAAVEAKEPKGGEPEMKEPLIGALPKKKSLFGKLYSPLRRRTTRKPPKKVPDVADDQSEEGVVWQCAVPGEMAQYDSKKPEERGIRGWAIIFYYSDFTNGLPPREGVEHDLVNLRRVFKERGFLVKEYPVAHAQDLERHDSLVICFLSHGLESRLYATDADFDESELWREFCGDRCPALNGKPKLFFIQACRGHRLDHGVMGKMSSVMHSLADSLDSSGHHGRRVGEHHLPTHADILVAHSTFEGHVSWNNAQLGSYFVYTLCKVMEQHSANLDILKVLTMVAGIIARDFKSTHNQPERHAKKQMPTIRSTLTKDLYLLPLKPSTSKP</sequence>
<evidence type="ECO:0000256" key="3">
    <source>
        <dbReference type="ARBA" id="ARBA00022703"/>
    </source>
</evidence>
<dbReference type="PRINTS" id="PR00376">
    <property type="entry name" value="IL1BCENZYME"/>
</dbReference>
<dbReference type="PROSITE" id="PS50208">
    <property type="entry name" value="CASPASE_P20"/>
    <property type="match status" value="1"/>
</dbReference>
<evidence type="ECO:0000256" key="1">
    <source>
        <dbReference type="ARBA" id="ARBA00010134"/>
    </source>
</evidence>